<dbReference type="SUPFAM" id="SSF47384">
    <property type="entry name" value="Homodimeric domain of signal transducing histidine kinase"/>
    <property type="match status" value="1"/>
</dbReference>
<dbReference type="SMART" id="SM00388">
    <property type="entry name" value="HisKA"/>
    <property type="match status" value="1"/>
</dbReference>
<dbReference type="InterPro" id="IPR003661">
    <property type="entry name" value="HisK_dim/P_dom"/>
</dbReference>
<dbReference type="EMBL" id="MPIN01000035">
    <property type="protein sequence ID" value="OJH33501.1"/>
    <property type="molecule type" value="Genomic_DNA"/>
</dbReference>
<evidence type="ECO:0000259" key="11">
    <source>
        <dbReference type="PROSITE" id="PS50109"/>
    </source>
</evidence>
<dbReference type="STRING" id="83449.BON30_48400"/>
<keyword evidence="8" id="KW-0902">Two-component regulatory system</keyword>
<keyword evidence="7" id="KW-0067">ATP-binding</keyword>
<dbReference type="OrthoDB" id="5525548at2"/>
<sequence length="442" mass="47747">MKSDGSAPRALFQVKRNNYFGCAALMLICGVLLHLPVFAAYARLAPMLIAWAASFVALGAGVGAGWIPVEVSGVCAGLIGILANTWLIHLTGGLNSPFFPALAAMPLLIAMYTPDAWWPTLVSGAAMLGSVAFLDTMAHLPLEVMVPQLLALAVIAGVALFGSRTYRRMWDAQKAAQQERMNALEQLAESERRRVRVERERAEVDRLVVVGQLAAGVAHEVNNPLSFVKSNLNYLEREARAFDTELDRAELCDVLAETRLGVMRIEQIVTDLRGFSRGDEGTQEVGMPEEALNEARRLASVRLRNLAEVTVDVPPGLPPVQLGHRHMVQVLVNLLINAADAVEQVTPSRPAHIGVGARRVEGGVRMVVEDNGPGLPPEVLSRLFEPFFTTKPPGKGTGLGLALCREYVTRSGGTLHAENRPEGGARFVLMLPVCPERPPAGE</sequence>
<keyword evidence="10" id="KW-0472">Membrane</keyword>
<evidence type="ECO:0000313" key="13">
    <source>
        <dbReference type="Proteomes" id="UP000182229"/>
    </source>
</evidence>
<dbReference type="EC" id="2.7.13.3" evidence="2"/>
<feature type="domain" description="Histidine kinase" evidence="11">
    <location>
        <begin position="216"/>
        <end position="435"/>
    </location>
</feature>
<dbReference type="RefSeq" id="WP_071905460.1">
    <property type="nucleotide sequence ID" value="NZ_MPIN01000035.1"/>
</dbReference>
<reference evidence="13" key="1">
    <citation type="submission" date="2016-11" db="EMBL/GenBank/DDBJ databases">
        <authorList>
            <person name="Shukria A."/>
            <person name="Stevens D.C."/>
        </authorList>
    </citation>
    <scope>NUCLEOTIDE SEQUENCE [LARGE SCALE GENOMIC DNA]</scope>
    <source>
        <strain evidence="13">Cbfe23</strain>
    </source>
</reference>
<gene>
    <name evidence="12" type="ORF">BON30_48400</name>
</gene>
<comment type="catalytic activity">
    <reaction evidence="1">
        <text>ATP + protein L-histidine = ADP + protein N-phospho-L-histidine.</text>
        <dbReference type="EC" id="2.7.13.3"/>
    </reaction>
</comment>
<dbReference type="PRINTS" id="PR00344">
    <property type="entry name" value="BCTRLSENSOR"/>
</dbReference>
<dbReference type="PANTHER" id="PTHR43065">
    <property type="entry name" value="SENSOR HISTIDINE KINASE"/>
    <property type="match status" value="1"/>
</dbReference>
<dbReference type="AlphaFoldDB" id="A0A1L9AU25"/>
<dbReference type="PANTHER" id="PTHR43065:SF10">
    <property type="entry name" value="PEROXIDE STRESS-ACTIVATED HISTIDINE KINASE MAK3"/>
    <property type="match status" value="1"/>
</dbReference>
<dbReference type="PROSITE" id="PS50109">
    <property type="entry name" value="HIS_KIN"/>
    <property type="match status" value="1"/>
</dbReference>
<feature type="coiled-coil region" evidence="9">
    <location>
        <begin position="173"/>
        <end position="207"/>
    </location>
</feature>
<feature type="transmembrane region" description="Helical" evidence="10">
    <location>
        <begin position="74"/>
        <end position="92"/>
    </location>
</feature>
<evidence type="ECO:0000256" key="4">
    <source>
        <dbReference type="ARBA" id="ARBA00022679"/>
    </source>
</evidence>
<evidence type="ECO:0000256" key="6">
    <source>
        <dbReference type="ARBA" id="ARBA00022777"/>
    </source>
</evidence>
<dbReference type="InterPro" id="IPR005467">
    <property type="entry name" value="His_kinase_dom"/>
</dbReference>
<reference evidence="12 13" key="2">
    <citation type="submission" date="2016-12" db="EMBL/GenBank/DDBJ databases">
        <title>Draft Genome Sequence of Cystobacter ferrugineus Strain Cbfe23.</title>
        <authorList>
            <person name="Akbar S."/>
            <person name="Dowd S.E."/>
            <person name="Stevens D.C."/>
        </authorList>
    </citation>
    <scope>NUCLEOTIDE SEQUENCE [LARGE SCALE GENOMIC DNA]</scope>
    <source>
        <strain evidence="12 13">Cbfe23</strain>
    </source>
</reference>
<evidence type="ECO:0000256" key="3">
    <source>
        <dbReference type="ARBA" id="ARBA00022553"/>
    </source>
</evidence>
<feature type="transmembrane region" description="Helical" evidence="10">
    <location>
        <begin position="121"/>
        <end position="138"/>
    </location>
</feature>
<keyword evidence="5" id="KW-0547">Nucleotide-binding</keyword>
<proteinExistence type="predicted"/>
<keyword evidence="6 12" id="KW-0418">Kinase</keyword>
<evidence type="ECO:0000256" key="2">
    <source>
        <dbReference type="ARBA" id="ARBA00012438"/>
    </source>
</evidence>
<feature type="transmembrane region" description="Helical" evidence="10">
    <location>
        <begin position="20"/>
        <end position="42"/>
    </location>
</feature>
<dbReference type="InterPro" id="IPR036097">
    <property type="entry name" value="HisK_dim/P_sf"/>
</dbReference>
<dbReference type="InterPro" id="IPR036890">
    <property type="entry name" value="HATPase_C_sf"/>
</dbReference>
<evidence type="ECO:0000256" key="9">
    <source>
        <dbReference type="SAM" id="Coils"/>
    </source>
</evidence>
<dbReference type="Pfam" id="PF02518">
    <property type="entry name" value="HATPase_c"/>
    <property type="match status" value="1"/>
</dbReference>
<dbReference type="InterPro" id="IPR003594">
    <property type="entry name" value="HATPase_dom"/>
</dbReference>
<evidence type="ECO:0000256" key="1">
    <source>
        <dbReference type="ARBA" id="ARBA00000085"/>
    </source>
</evidence>
<dbReference type="GO" id="GO:0005524">
    <property type="term" value="F:ATP binding"/>
    <property type="evidence" value="ECO:0007669"/>
    <property type="project" value="UniProtKB-KW"/>
</dbReference>
<protein>
    <recommendedName>
        <fullName evidence="2">histidine kinase</fullName>
        <ecNumber evidence="2">2.7.13.3</ecNumber>
    </recommendedName>
</protein>
<evidence type="ECO:0000256" key="7">
    <source>
        <dbReference type="ARBA" id="ARBA00022840"/>
    </source>
</evidence>
<feature type="transmembrane region" description="Helical" evidence="10">
    <location>
        <begin position="144"/>
        <end position="162"/>
    </location>
</feature>
<dbReference type="Proteomes" id="UP000182229">
    <property type="component" value="Unassembled WGS sequence"/>
</dbReference>
<evidence type="ECO:0000256" key="8">
    <source>
        <dbReference type="ARBA" id="ARBA00023012"/>
    </source>
</evidence>
<dbReference type="CDD" id="cd00082">
    <property type="entry name" value="HisKA"/>
    <property type="match status" value="1"/>
</dbReference>
<comment type="caution">
    <text evidence="12">The sequence shown here is derived from an EMBL/GenBank/DDBJ whole genome shotgun (WGS) entry which is preliminary data.</text>
</comment>
<evidence type="ECO:0000313" key="12">
    <source>
        <dbReference type="EMBL" id="OJH33501.1"/>
    </source>
</evidence>
<evidence type="ECO:0000256" key="5">
    <source>
        <dbReference type="ARBA" id="ARBA00022741"/>
    </source>
</evidence>
<keyword evidence="3" id="KW-0597">Phosphoprotein</keyword>
<dbReference type="Gene3D" id="3.30.565.10">
    <property type="entry name" value="Histidine kinase-like ATPase, C-terminal domain"/>
    <property type="match status" value="1"/>
</dbReference>
<keyword evidence="4" id="KW-0808">Transferase</keyword>
<keyword evidence="10" id="KW-0812">Transmembrane</keyword>
<dbReference type="SUPFAM" id="SSF55874">
    <property type="entry name" value="ATPase domain of HSP90 chaperone/DNA topoisomerase II/histidine kinase"/>
    <property type="match status" value="1"/>
</dbReference>
<dbReference type="InterPro" id="IPR004358">
    <property type="entry name" value="Sig_transdc_His_kin-like_C"/>
</dbReference>
<feature type="transmembrane region" description="Helical" evidence="10">
    <location>
        <begin position="48"/>
        <end position="67"/>
    </location>
</feature>
<accession>A0A1L9AU25</accession>
<evidence type="ECO:0000256" key="10">
    <source>
        <dbReference type="SAM" id="Phobius"/>
    </source>
</evidence>
<organism evidence="12 13">
    <name type="scientific">Cystobacter ferrugineus</name>
    <dbReference type="NCBI Taxonomy" id="83449"/>
    <lineage>
        <taxon>Bacteria</taxon>
        <taxon>Pseudomonadati</taxon>
        <taxon>Myxococcota</taxon>
        <taxon>Myxococcia</taxon>
        <taxon>Myxococcales</taxon>
        <taxon>Cystobacterineae</taxon>
        <taxon>Archangiaceae</taxon>
        <taxon>Cystobacter</taxon>
    </lineage>
</organism>
<dbReference type="SMART" id="SM00387">
    <property type="entry name" value="HATPase_c"/>
    <property type="match status" value="1"/>
</dbReference>
<dbReference type="GO" id="GO:0000155">
    <property type="term" value="F:phosphorelay sensor kinase activity"/>
    <property type="evidence" value="ECO:0007669"/>
    <property type="project" value="InterPro"/>
</dbReference>
<keyword evidence="9" id="KW-0175">Coiled coil</keyword>
<keyword evidence="10" id="KW-1133">Transmembrane helix</keyword>
<name>A0A1L9AU25_9BACT</name>
<dbReference type="Gene3D" id="1.10.287.130">
    <property type="match status" value="1"/>
</dbReference>
<keyword evidence="13" id="KW-1185">Reference proteome</keyword>
<dbReference type="Pfam" id="PF00512">
    <property type="entry name" value="HisKA"/>
    <property type="match status" value="1"/>
</dbReference>